<accession>A0A2M7VAF7</accession>
<dbReference type="EMBL" id="PFPL01000043">
    <property type="protein sequence ID" value="PIZ95843.1"/>
    <property type="molecule type" value="Genomic_DNA"/>
</dbReference>
<keyword evidence="2" id="KW-1133">Transmembrane helix</keyword>
<dbReference type="AlphaFoldDB" id="A0A2M7VAF7"/>
<organism evidence="3 4">
    <name type="scientific">Candidatus Magasanikbacteria bacterium CG_4_10_14_0_2_um_filter_33_14</name>
    <dbReference type="NCBI Taxonomy" id="1974636"/>
    <lineage>
        <taxon>Bacteria</taxon>
        <taxon>Candidatus Magasanikiibacteriota</taxon>
    </lineage>
</organism>
<gene>
    <name evidence="3" type="ORF">COX80_03140</name>
</gene>
<evidence type="ECO:0000256" key="2">
    <source>
        <dbReference type="SAM" id="Phobius"/>
    </source>
</evidence>
<name>A0A2M7VAF7_9BACT</name>
<keyword evidence="1" id="KW-0175">Coiled coil</keyword>
<protein>
    <submittedName>
        <fullName evidence="3">Uncharacterized protein</fullName>
    </submittedName>
</protein>
<feature type="transmembrane region" description="Helical" evidence="2">
    <location>
        <begin position="12"/>
        <end position="30"/>
    </location>
</feature>
<proteinExistence type="predicted"/>
<sequence>MRNNLFSFFTRLYLLMMPALFVAVFVYFKVYYSENWFMSSQMTNFVVAVIAVFFPVFLVRFSPKFKKLKEIKVLPVVKYTFLFCVILFDIVAFSYAFLIYESGRTDVFASFDFLKEKGRLIESIDNNFKIYENKYRGFVMKYPNNWSYTNGEKNKIVEFLAPLSSTSDDFRENLLLNLTKSAINLEQLEKEVNNAIEKASIV</sequence>
<evidence type="ECO:0000256" key="1">
    <source>
        <dbReference type="SAM" id="Coils"/>
    </source>
</evidence>
<evidence type="ECO:0000313" key="4">
    <source>
        <dbReference type="Proteomes" id="UP000231453"/>
    </source>
</evidence>
<feature type="coiled-coil region" evidence="1">
    <location>
        <begin position="171"/>
        <end position="198"/>
    </location>
</feature>
<reference evidence="4" key="1">
    <citation type="submission" date="2017-09" db="EMBL/GenBank/DDBJ databases">
        <title>Depth-based differentiation of microbial function through sediment-hosted aquifers and enrichment of novel symbionts in the deep terrestrial subsurface.</title>
        <authorList>
            <person name="Probst A.J."/>
            <person name="Ladd B."/>
            <person name="Jarett J.K."/>
            <person name="Geller-Mcgrath D.E."/>
            <person name="Sieber C.M.K."/>
            <person name="Emerson J.B."/>
            <person name="Anantharaman K."/>
            <person name="Thomas B.C."/>
            <person name="Malmstrom R."/>
            <person name="Stieglmeier M."/>
            <person name="Klingl A."/>
            <person name="Woyke T."/>
            <person name="Ryan C.M."/>
            <person name="Banfield J.F."/>
        </authorList>
    </citation>
    <scope>NUCLEOTIDE SEQUENCE [LARGE SCALE GENOMIC DNA]</scope>
</reference>
<dbReference type="Proteomes" id="UP000231453">
    <property type="component" value="Unassembled WGS sequence"/>
</dbReference>
<feature type="transmembrane region" description="Helical" evidence="2">
    <location>
        <begin position="79"/>
        <end position="100"/>
    </location>
</feature>
<feature type="transmembrane region" description="Helical" evidence="2">
    <location>
        <begin position="42"/>
        <end position="59"/>
    </location>
</feature>
<comment type="caution">
    <text evidence="3">The sequence shown here is derived from an EMBL/GenBank/DDBJ whole genome shotgun (WGS) entry which is preliminary data.</text>
</comment>
<keyword evidence="2" id="KW-0472">Membrane</keyword>
<keyword evidence="2" id="KW-0812">Transmembrane</keyword>
<evidence type="ECO:0000313" key="3">
    <source>
        <dbReference type="EMBL" id="PIZ95843.1"/>
    </source>
</evidence>